<dbReference type="OrthoDB" id="2447101at2759"/>
<organism evidence="2 3">
    <name type="scientific">Diversispora epigaea</name>
    <dbReference type="NCBI Taxonomy" id="1348612"/>
    <lineage>
        <taxon>Eukaryota</taxon>
        <taxon>Fungi</taxon>
        <taxon>Fungi incertae sedis</taxon>
        <taxon>Mucoromycota</taxon>
        <taxon>Glomeromycotina</taxon>
        <taxon>Glomeromycetes</taxon>
        <taxon>Diversisporales</taxon>
        <taxon>Diversisporaceae</taxon>
        <taxon>Diversispora</taxon>
    </lineage>
</organism>
<accession>A0A397IX06</accession>
<evidence type="ECO:0000313" key="2">
    <source>
        <dbReference type="EMBL" id="RHZ78306.1"/>
    </source>
</evidence>
<keyword evidence="1" id="KW-1133">Transmembrane helix</keyword>
<protein>
    <submittedName>
        <fullName evidence="2">Uncharacterized protein</fullName>
    </submittedName>
</protein>
<evidence type="ECO:0000256" key="1">
    <source>
        <dbReference type="SAM" id="Phobius"/>
    </source>
</evidence>
<gene>
    <name evidence="2" type="ORF">Glove_166g99</name>
</gene>
<keyword evidence="3" id="KW-1185">Reference proteome</keyword>
<evidence type="ECO:0000313" key="3">
    <source>
        <dbReference type="Proteomes" id="UP000266861"/>
    </source>
</evidence>
<dbReference type="Proteomes" id="UP000266861">
    <property type="component" value="Unassembled WGS sequence"/>
</dbReference>
<keyword evidence="1" id="KW-0812">Transmembrane</keyword>
<keyword evidence="1" id="KW-0472">Membrane</keyword>
<comment type="caution">
    <text evidence="2">The sequence shown here is derived from an EMBL/GenBank/DDBJ whole genome shotgun (WGS) entry which is preliminary data.</text>
</comment>
<name>A0A397IX06_9GLOM</name>
<feature type="transmembrane region" description="Helical" evidence="1">
    <location>
        <begin position="335"/>
        <end position="355"/>
    </location>
</feature>
<dbReference type="EMBL" id="PQFF01000156">
    <property type="protein sequence ID" value="RHZ78306.1"/>
    <property type="molecule type" value="Genomic_DNA"/>
</dbReference>
<sequence length="378" mass="43349">MVKEEPGIKIIFDANTEFQPVPSKNNSLILNAEKRMTCEYTGSGNCSAYFDEKFAVPNSYGYSLAYLPKGQILLNDSESEYLLFTIQINDDTYDHLNQTSPMRIHALDSDYPYQNKNPPKFIESIEVENKYYLTQSNVFYFNFYRLRREELDGSFLTLLGFNPKYETYNYIGSDMGGNCSAYFDEKFAVPNSYGYSLAYLPKGQILLNDSESEYLLFTIQINDDTYDHLNQTSPMRIHALDSDYPYQNKNPPKFIESIEVENKYYLTQSNGTNAKKRRIGWFVSYPTCTNVVYAITTETIEYAGSSNIYAKLSIALKTSVVEVEKEQKARTILEVLANVIALYGLTFSTYALLFGERIKKPLLKKCMAAEDPSDEIKD</sequence>
<dbReference type="AlphaFoldDB" id="A0A397IX06"/>
<proteinExistence type="predicted"/>
<reference evidence="2 3" key="1">
    <citation type="submission" date="2018-08" db="EMBL/GenBank/DDBJ databases">
        <title>Genome and evolution of the arbuscular mycorrhizal fungus Diversispora epigaea (formerly Glomus versiforme) and its bacterial endosymbionts.</title>
        <authorList>
            <person name="Sun X."/>
            <person name="Fei Z."/>
            <person name="Harrison M."/>
        </authorList>
    </citation>
    <scope>NUCLEOTIDE SEQUENCE [LARGE SCALE GENOMIC DNA]</scope>
    <source>
        <strain evidence="2 3">IT104</strain>
    </source>
</reference>